<dbReference type="AlphaFoldDB" id="A0A1G2K3T9"/>
<feature type="region of interest" description="Disordered" evidence="1">
    <location>
        <begin position="94"/>
        <end position="125"/>
    </location>
</feature>
<evidence type="ECO:0000313" key="2">
    <source>
        <dbReference type="EMBL" id="OGZ94045.1"/>
    </source>
</evidence>
<name>A0A1G2K3T9_9BACT</name>
<dbReference type="EMBL" id="MHQC01000045">
    <property type="protein sequence ID" value="OGZ94045.1"/>
    <property type="molecule type" value="Genomic_DNA"/>
</dbReference>
<feature type="compositionally biased region" description="Basic and acidic residues" evidence="1">
    <location>
        <begin position="94"/>
        <end position="112"/>
    </location>
</feature>
<protein>
    <submittedName>
        <fullName evidence="2">Uncharacterized protein</fullName>
    </submittedName>
</protein>
<dbReference type="Proteomes" id="UP000177152">
    <property type="component" value="Unassembled WGS sequence"/>
</dbReference>
<sequence>MENGKEKFHLFDEPLGKGAERTVYPSADHPDRVVGIYHEGSEETPRSMKATYYLTKIIHLLFPANIPDVQFAASGPNAVGRTRVELGEEHKTLKKLLDSNHPRTDEFTDQARKASKKLSYGESKK</sequence>
<organism evidence="2 3">
    <name type="scientific">Candidatus Sungbacteria bacterium RIFCSPHIGHO2_01_FULL_47_32</name>
    <dbReference type="NCBI Taxonomy" id="1802264"/>
    <lineage>
        <taxon>Bacteria</taxon>
        <taxon>Candidatus Sungiibacteriota</taxon>
    </lineage>
</organism>
<evidence type="ECO:0000313" key="3">
    <source>
        <dbReference type="Proteomes" id="UP000177152"/>
    </source>
</evidence>
<comment type="caution">
    <text evidence="2">The sequence shown here is derived from an EMBL/GenBank/DDBJ whole genome shotgun (WGS) entry which is preliminary data.</text>
</comment>
<proteinExistence type="predicted"/>
<accession>A0A1G2K3T9</accession>
<evidence type="ECO:0000256" key="1">
    <source>
        <dbReference type="SAM" id="MobiDB-lite"/>
    </source>
</evidence>
<gene>
    <name evidence="2" type="ORF">A2633_00035</name>
</gene>
<reference evidence="2 3" key="1">
    <citation type="journal article" date="2016" name="Nat. Commun.">
        <title>Thousands of microbial genomes shed light on interconnected biogeochemical processes in an aquifer system.</title>
        <authorList>
            <person name="Anantharaman K."/>
            <person name="Brown C.T."/>
            <person name="Hug L.A."/>
            <person name="Sharon I."/>
            <person name="Castelle C.J."/>
            <person name="Probst A.J."/>
            <person name="Thomas B.C."/>
            <person name="Singh A."/>
            <person name="Wilkins M.J."/>
            <person name="Karaoz U."/>
            <person name="Brodie E.L."/>
            <person name="Williams K.H."/>
            <person name="Hubbard S.S."/>
            <person name="Banfield J.F."/>
        </authorList>
    </citation>
    <scope>NUCLEOTIDE SEQUENCE [LARGE SCALE GENOMIC DNA]</scope>
</reference>